<organism evidence="8 9">
    <name type="scientific">Paragemmobacter kunshanensis</name>
    <dbReference type="NCBI Taxonomy" id="2583234"/>
    <lineage>
        <taxon>Bacteria</taxon>
        <taxon>Pseudomonadati</taxon>
        <taxon>Pseudomonadota</taxon>
        <taxon>Alphaproteobacteria</taxon>
        <taxon>Rhodobacterales</taxon>
        <taxon>Paracoccaceae</taxon>
        <taxon>Paragemmobacter</taxon>
    </lineage>
</organism>
<dbReference type="Pfam" id="PF00364">
    <property type="entry name" value="Biotin_lipoyl"/>
    <property type="match status" value="1"/>
</dbReference>
<dbReference type="Gene3D" id="2.40.50.100">
    <property type="match status" value="1"/>
</dbReference>
<evidence type="ECO:0000256" key="3">
    <source>
        <dbReference type="ARBA" id="ARBA00011484"/>
    </source>
</evidence>
<dbReference type="GO" id="GO:0031405">
    <property type="term" value="F:lipoic acid binding"/>
    <property type="evidence" value="ECO:0007669"/>
    <property type="project" value="TreeGrafter"/>
</dbReference>
<dbReference type="Pfam" id="PF12697">
    <property type="entry name" value="Abhydrolase_6"/>
    <property type="match status" value="1"/>
</dbReference>
<accession>A0A6M1U485</accession>
<dbReference type="PRINTS" id="PR00111">
    <property type="entry name" value="ABHYDROLASE"/>
</dbReference>
<dbReference type="Gene3D" id="4.10.320.10">
    <property type="entry name" value="E3-binding domain"/>
    <property type="match status" value="1"/>
</dbReference>
<reference evidence="8 9" key="1">
    <citation type="submission" date="2020-02" db="EMBL/GenBank/DDBJ databases">
        <title>Rhodobacter translucens sp. nov., a novel bacterium isolated from activated sludge.</title>
        <authorList>
            <person name="Liu J."/>
        </authorList>
    </citation>
    <scope>NUCLEOTIDE SEQUENCE [LARGE SCALE GENOMIC DNA]</scope>
    <source>
        <strain evidence="8 9">HX-7-19</strain>
    </source>
</reference>
<dbReference type="InterPro" id="IPR050743">
    <property type="entry name" value="2-oxoacid_DH_E2_comp"/>
</dbReference>
<gene>
    <name evidence="8" type="ORF">G5V65_16175</name>
</gene>
<dbReference type="CDD" id="cd06849">
    <property type="entry name" value="lipoyl_domain"/>
    <property type="match status" value="1"/>
</dbReference>
<proteinExistence type="inferred from homology"/>
<evidence type="ECO:0000313" key="8">
    <source>
        <dbReference type="EMBL" id="NGQ92434.1"/>
    </source>
</evidence>
<dbReference type="InterPro" id="IPR000089">
    <property type="entry name" value="Biotin_lipoyl"/>
</dbReference>
<dbReference type="GO" id="GO:0016407">
    <property type="term" value="F:acetyltransferase activity"/>
    <property type="evidence" value="ECO:0007669"/>
    <property type="project" value="TreeGrafter"/>
</dbReference>
<evidence type="ECO:0000256" key="2">
    <source>
        <dbReference type="ARBA" id="ARBA00007317"/>
    </source>
</evidence>
<dbReference type="InterPro" id="IPR036625">
    <property type="entry name" value="E3-bd_dom_sf"/>
</dbReference>
<name>A0A6M1U485_9RHOB</name>
<dbReference type="InterPro" id="IPR011053">
    <property type="entry name" value="Single_hybrid_motif"/>
</dbReference>
<dbReference type="PANTHER" id="PTHR43178">
    <property type="entry name" value="DIHYDROLIPOAMIDE ACETYLTRANSFERASE COMPONENT OF PYRUVATE DEHYDROGENASE COMPLEX"/>
    <property type="match status" value="1"/>
</dbReference>
<dbReference type="Proteomes" id="UP000474758">
    <property type="component" value="Unassembled WGS sequence"/>
</dbReference>
<dbReference type="InterPro" id="IPR000073">
    <property type="entry name" value="AB_hydrolase_1"/>
</dbReference>
<keyword evidence="4 8" id="KW-0808">Transferase</keyword>
<evidence type="ECO:0000313" key="9">
    <source>
        <dbReference type="Proteomes" id="UP000474758"/>
    </source>
</evidence>
<comment type="similarity">
    <text evidence="2">Belongs to the 2-oxoacid dehydrogenase family.</text>
</comment>
<keyword evidence="9" id="KW-1185">Reference proteome</keyword>
<dbReference type="SUPFAM" id="SSF51230">
    <property type="entry name" value="Single hybrid motif"/>
    <property type="match status" value="1"/>
</dbReference>
<dbReference type="AlphaFoldDB" id="A0A6M1U485"/>
<dbReference type="InterPro" id="IPR004167">
    <property type="entry name" value="PSBD"/>
</dbReference>
<dbReference type="GO" id="GO:0005737">
    <property type="term" value="C:cytoplasm"/>
    <property type="evidence" value="ECO:0007669"/>
    <property type="project" value="TreeGrafter"/>
</dbReference>
<evidence type="ECO:0000259" key="7">
    <source>
        <dbReference type="PROSITE" id="PS51826"/>
    </source>
</evidence>
<feature type="domain" description="Lipoyl-binding" evidence="6">
    <location>
        <begin position="3"/>
        <end position="78"/>
    </location>
</feature>
<sequence length="389" mass="40078">MTTRTLTMPRLGETMEEGTIAAWLIEPGQSFKRGQPLLEVETDKTVVEYPALGDGVLVETLVAPGDVVAVDAPIARIEATQWEDAGTPSPPAPEPAATPVVPEPHRAPAAAPAALRATPAARRLARQSGVALEVVTGTGRRGRIEAEDIPAAGPATILLLHGFAGDGATWAALAAALSRAGHSVLAPDLPGHGSDGTVPQGIDDLFSAVNRHATGVTGKIHLVGHSLGGHLAALYAAAYPDRVASLTLIAPAGLGREIEVAFVHGMAHARTGGEIAHLLRLLGPKAATLSTDALEAMAKTLSQGRLGVLAAAIAGPNGQRIDTLAPLSRLPDRIPLRVLIGRDDRIIPAAHLFNLPPRAAVHVLPTGHMPQWDAPADVAAIVTGAIQHV</sequence>
<keyword evidence="5" id="KW-0012">Acyltransferase</keyword>
<dbReference type="Pfam" id="PF02817">
    <property type="entry name" value="E3_binding"/>
    <property type="match status" value="1"/>
</dbReference>
<dbReference type="PANTHER" id="PTHR43178:SF5">
    <property type="entry name" value="LIPOAMIDE ACYLTRANSFERASE COMPONENT OF BRANCHED-CHAIN ALPHA-KETO ACID DEHYDROGENASE COMPLEX, MITOCHONDRIAL"/>
    <property type="match status" value="1"/>
</dbReference>
<evidence type="ECO:0000259" key="6">
    <source>
        <dbReference type="PROSITE" id="PS50968"/>
    </source>
</evidence>
<comment type="cofactor">
    <cofactor evidence="1">
        <name>(R)-lipoate</name>
        <dbReference type="ChEBI" id="CHEBI:83088"/>
    </cofactor>
</comment>
<evidence type="ECO:0000256" key="1">
    <source>
        <dbReference type="ARBA" id="ARBA00001938"/>
    </source>
</evidence>
<dbReference type="EMBL" id="JAALFE010000017">
    <property type="protein sequence ID" value="NGQ92434.1"/>
    <property type="molecule type" value="Genomic_DNA"/>
</dbReference>
<comment type="subunit">
    <text evidence="3">Forms a 24-polypeptide structural core with octahedral symmetry.</text>
</comment>
<dbReference type="Gene3D" id="3.40.50.1820">
    <property type="entry name" value="alpha/beta hydrolase"/>
    <property type="match status" value="1"/>
</dbReference>
<evidence type="ECO:0000256" key="4">
    <source>
        <dbReference type="ARBA" id="ARBA00022679"/>
    </source>
</evidence>
<dbReference type="PROSITE" id="PS50968">
    <property type="entry name" value="BIOTINYL_LIPOYL"/>
    <property type="match status" value="1"/>
</dbReference>
<dbReference type="SUPFAM" id="SSF53474">
    <property type="entry name" value="alpha/beta-Hydrolases"/>
    <property type="match status" value="1"/>
</dbReference>
<protein>
    <submittedName>
        <fullName evidence="8">Acetoin dehydrogenase dihydrolipoyllysine-residue acetyltransferase subunit</fullName>
    </submittedName>
</protein>
<feature type="domain" description="Peripheral subunit-binding (PSBD)" evidence="7">
    <location>
        <begin position="116"/>
        <end position="153"/>
    </location>
</feature>
<dbReference type="InterPro" id="IPR029058">
    <property type="entry name" value="AB_hydrolase_fold"/>
</dbReference>
<dbReference type="RefSeq" id="WP_165052075.1">
    <property type="nucleotide sequence ID" value="NZ_JAALFE010000017.1"/>
</dbReference>
<dbReference type="PROSITE" id="PS51826">
    <property type="entry name" value="PSBD"/>
    <property type="match status" value="1"/>
</dbReference>
<evidence type="ECO:0000256" key="5">
    <source>
        <dbReference type="ARBA" id="ARBA00023315"/>
    </source>
</evidence>
<comment type="caution">
    <text evidence="8">The sequence shown here is derived from an EMBL/GenBank/DDBJ whole genome shotgun (WGS) entry which is preliminary data.</text>
</comment>
<dbReference type="NCBIfam" id="NF011457">
    <property type="entry name" value="PRK14875.1"/>
    <property type="match status" value="1"/>
</dbReference>
<dbReference type="SUPFAM" id="SSF47005">
    <property type="entry name" value="Peripheral subunit-binding domain of 2-oxo acid dehydrogenase complex"/>
    <property type="match status" value="1"/>
</dbReference>